<sequence>MANFAAPPVEVPPITIGIERPSEDFIRNSTRRVELSVSGGKRLERLDKLHEAMKISLGGLYPCPEVVQAILAPVAGETKRVLDIGCGSRIWSVEMAREFPHVEVLGLDVPQAIEHWKGEYPKNARFEATNFQFAMPEKYLNRFDIIHLRFIASAFSQFQKSLEEIQDCLKPGGLLILVDSTGLIMGEDKVSVPRMRSSSNPNGSQLQRLFYEIRNANASLGLDEFAMRATLEEGLWDNTQLDECGAAEVLVPIGGWVQAPDPLVERNLRKAGRLMGQNLEHIQHSHHHMLQNLGFPTGLSREWKKIAAAEINDPNRKTLLDVRVLWGRRRAGDDLPAPPLPIPSMGSEEGDRTPRPPAPAQQNRFTSPFYRVCRTHREWQRISEVRQNANGWIPEPTPFVFRRHH</sequence>
<dbReference type="PANTHER" id="PTHR43591">
    <property type="entry name" value="METHYLTRANSFERASE"/>
    <property type="match status" value="1"/>
</dbReference>
<evidence type="ECO:0000313" key="3">
    <source>
        <dbReference type="Proteomes" id="UP000054097"/>
    </source>
</evidence>
<organism evidence="2 3">
    <name type="scientific">Serendipita vermifera MAFF 305830</name>
    <dbReference type="NCBI Taxonomy" id="933852"/>
    <lineage>
        <taxon>Eukaryota</taxon>
        <taxon>Fungi</taxon>
        <taxon>Dikarya</taxon>
        <taxon>Basidiomycota</taxon>
        <taxon>Agaricomycotina</taxon>
        <taxon>Agaricomycetes</taxon>
        <taxon>Sebacinales</taxon>
        <taxon>Serendipitaceae</taxon>
        <taxon>Serendipita</taxon>
    </lineage>
</organism>
<dbReference type="EMBL" id="KN824293">
    <property type="protein sequence ID" value="KIM28450.1"/>
    <property type="molecule type" value="Genomic_DNA"/>
</dbReference>
<evidence type="ECO:0000313" key="2">
    <source>
        <dbReference type="EMBL" id="KIM28450.1"/>
    </source>
</evidence>
<dbReference type="AlphaFoldDB" id="A0A0C3AV73"/>
<dbReference type="InterPro" id="IPR029063">
    <property type="entry name" value="SAM-dependent_MTases_sf"/>
</dbReference>
<dbReference type="SUPFAM" id="SSF53335">
    <property type="entry name" value="S-adenosyl-L-methionine-dependent methyltransferases"/>
    <property type="match status" value="1"/>
</dbReference>
<evidence type="ECO:0000256" key="1">
    <source>
        <dbReference type="SAM" id="MobiDB-lite"/>
    </source>
</evidence>
<name>A0A0C3AV73_SERVB</name>
<dbReference type="Gene3D" id="3.40.50.150">
    <property type="entry name" value="Vaccinia Virus protein VP39"/>
    <property type="match status" value="1"/>
</dbReference>
<dbReference type="Pfam" id="PF13489">
    <property type="entry name" value="Methyltransf_23"/>
    <property type="match status" value="1"/>
</dbReference>
<dbReference type="STRING" id="933852.A0A0C3AV73"/>
<proteinExistence type="predicted"/>
<feature type="region of interest" description="Disordered" evidence="1">
    <location>
        <begin position="335"/>
        <end position="367"/>
    </location>
</feature>
<reference evidence="3" key="2">
    <citation type="submission" date="2015-01" db="EMBL/GenBank/DDBJ databases">
        <title>Evolutionary Origins and Diversification of the Mycorrhizal Mutualists.</title>
        <authorList>
            <consortium name="DOE Joint Genome Institute"/>
            <consortium name="Mycorrhizal Genomics Consortium"/>
            <person name="Kohler A."/>
            <person name="Kuo A."/>
            <person name="Nagy L.G."/>
            <person name="Floudas D."/>
            <person name="Copeland A."/>
            <person name="Barry K.W."/>
            <person name="Cichocki N."/>
            <person name="Veneault-Fourrey C."/>
            <person name="LaButti K."/>
            <person name="Lindquist E.A."/>
            <person name="Lipzen A."/>
            <person name="Lundell T."/>
            <person name="Morin E."/>
            <person name="Murat C."/>
            <person name="Riley R."/>
            <person name="Ohm R."/>
            <person name="Sun H."/>
            <person name="Tunlid A."/>
            <person name="Henrissat B."/>
            <person name="Grigoriev I.V."/>
            <person name="Hibbett D.S."/>
            <person name="Martin F."/>
        </authorList>
    </citation>
    <scope>NUCLEOTIDE SEQUENCE [LARGE SCALE GENOMIC DNA]</scope>
    <source>
        <strain evidence="3">MAFF 305830</strain>
    </source>
</reference>
<dbReference type="OrthoDB" id="2013972at2759"/>
<dbReference type="CDD" id="cd02440">
    <property type="entry name" value="AdoMet_MTases"/>
    <property type="match status" value="1"/>
</dbReference>
<keyword evidence="3" id="KW-1185">Reference proteome</keyword>
<protein>
    <recommendedName>
        <fullName evidence="4">Methyltransferase domain-containing protein</fullName>
    </recommendedName>
</protein>
<dbReference type="Proteomes" id="UP000054097">
    <property type="component" value="Unassembled WGS sequence"/>
</dbReference>
<reference evidence="2 3" key="1">
    <citation type="submission" date="2014-04" db="EMBL/GenBank/DDBJ databases">
        <authorList>
            <consortium name="DOE Joint Genome Institute"/>
            <person name="Kuo A."/>
            <person name="Zuccaro A."/>
            <person name="Kohler A."/>
            <person name="Nagy L.G."/>
            <person name="Floudas D."/>
            <person name="Copeland A."/>
            <person name="Barry K.W."/>
            <person name="Cichocki N."/>
            <person name="Veneault-Fourrey C."/>
            <person name="LaButti K."/>
            <person name="Lindquist E.A."/>
            <person name="Lipzen A."/>
            <person name="Lundell T."/>
            <person name="Morin E."/>
            <person name="Murat C."/>
            <person name="Sun H."/>
            <person name="Tunlid A."/>
            <person name="Henrissat B."/>
            <person name="Grigoriev I.V."/>
            <person name="Hibbett D.S."/>
            <person name="Martin F."/>
            <person name="Nordberg H.P."/>
            <person name="Cantor M.N."/>
            <person name="Hua S.X."/>
        </authorList>
    </citation>
    <scope>NUCLEOTIDE SEQUENCE [LARGE SCALE GENOMIC DNA]</scope>
    <source>
        <strain evidence="2 3">MAFF 305830</strain>
    </source>
</reference>
<dbReference type="HOGENOM" id="CLU_010595_5_0_1"/>
<evidence type="ECO:0008006" key="4">
    <source>
        <dbReference type="Google" id="ProtNLM"/>
    </source>
</evidence>
<gene>
    <name evidence="2" type="ORF">M408DRAFT_23821</name>
</gene>
<accession>A0A0C3AV73</accession>